<evidence type="ECO:0000256" key="5">
    <source>
        <dbReference type="ARBA" id="ARBA00022777"/>
    </source>
</evidence>
<dbReference type="EC" id="2.7.13.3" evidence="2"/>
<dbReference type="SMART" id="SM00387">
    <property type="entry name" value="HATPase_c"/>
    <property type="match status" value="1"/>
</dbReference>
<name>A0A9X1B9N2_9GAMM</name>
<organism evidence="8 9">
    <name type="scientific">Thiocapsa imhoffii</name>
    <dbReference type="NCBI Taxonomy" id="382777"/>
    <lineage>
        <taxon>Bacteria</taxon>
        <taxon>Pseudomonadati</taxon>
        <taxon>Pseudomonadota</taxon>
        <taxon>Gammaproteobacteria</taxon>
        <taxon>Chromatiales</taxon>
        <taxon>Chromatiaceae</taxon>
        <taxon>Thiocapsa</taxon>
    </lineage>
</organism>
<evidence type="ECO:0000259" key="7">
    <source>
        <dbReference type="PROSITE" id="PS50109"/>
    </source>
</evidence>
<dbReference type="PANTHER" id="PTHR44936:SF10">
    <property type="entry name" value="SENSOR PROTEIN RSTB"/>
    <property type="match status" value="1"/>
</dbReference>
<accession>A0A9X1B9N2</accession>
<keyword evidence="5" id="KW-0418">Kinase</keyword>
<dbReference type="Pfam" id="PF02518">
    <property type="entry name" value="HATPase_c"/>
    <property type="match status" value="1"/>
</dbReference>
<dbReference type="InterPro" id="IPR003594">
    <property type="entry name" value="HATPase_dom"/>
</dbReference>
<dbReference type="InterPro" id="IPR004358">
    <property type="entry name" value="Sig_transdc_His_kin-like_C"/>
</dbReference>
<gene>
    <name evidence="8" type="ORF">CKO25_12680</name>
</gene>
<dbReference type="GO" id="GO:0004673">
    <property type="term" value="F:protein histidine kinase activity"/>
    <property type="evidence" value="ECO:0007669"/>
    <property type="project" value="UniProtKB-EC"/>
</dbReference>
<comment type="catalytic activity">
    <reaction evidence="1">
        <text>ATP + protein L-histidine = ADP + protein N-phospho-L-histidine.</text>
        <dbReference type="EC" id="2.7.13.3"/>
    </reaction>
</comment>
<feature type="domain" description="Histidine kinase" evidence="7">
    <location>
        <begin position="259"/>
        <end position="458"/>
    </location>
</feature>
<dbReference type="AlphaFoldDB" id="A0A9X1B9N2"/>
<reference evidence="8 9" key="1">
    <citation type="journal article" date="2020" name="Microorganisms">
        <title>Osmotic Adaptation and Compatible Solute Biosynthesis of Phototrophic Bacteria as Revealed from Genome Analyses.</title>
        <authorList>
            <person name="Imhoff J.F."/>
            <person name="Rahn T."/>
            <person name="Kunzel S."/>
            <person name="Keller A."/>
            <person name="Neulinger S.C."/>
        </authorList>
    </citation>
    <scope>NUCLEOTIDE SEQUENCE [LARGE SCALE GENOMIC DNA]</scope>
    <source>
        <strain evidence="8 9">DSM 21303</strain>
    </source>
</reference>
<proteinExistence type="predicted"/>
<keyword evidence="3" id="KW-0808">Transferase</keyword>
<protein>
    <recommendedName>
        <fullName evidence="2">histidine kinase</fullName>
        <ecNumber evidence="2">2.7.13.3</ecNumber>
    </recommendedName>
</protein>
<dbReference type="GO" id="GO:0005524">
    <property type="term" value="F:ATP binding"/>
    <property type="evidence" value="ECO:0007669"/>
    <property type="project" value="UniProtKB-KW"/>
</dbReference>
<dbReference type="RefSeq" id="WP_200388282.1">
    <property type="nucleotide sequence ID" value="NZ_NRSD01000012.1"/>
</dbReference>
<dbReference type="PROSITE" id="PS50109">
    <property type="entry name" value="HIS_KIN"/>
    <property type="match status" value="1"/>
</dbReference>
<evidence type="ECO:0000256" key="6">
    <source>
        <dbReference type="ARBA" id="ARBA00022840"/>
    </source>
</evidence>
<dbReference type="EMBL" id="NRSD01000012">
    <property type="protein sequence ID" value="MBK1645483.1"/>
    <property type="molecule type" value="Genomic_DNA"/>
</dbReference>
<dbReference type="PANTHER" id="PTHR44936">
    <property type="entry name" value="SENSOR PROTEIN CREC"/>
    <property type="match status" value="1"/>
</dbReference>
<evidence type="ECO:0000313" key="9">
    <source>
        <dbReference type="Proteomes" id="UP001138802"/>
    </source>
</evidence>
<dbReference type="InterPro" id="IPR036890">
    <property type="entry name" value="HATPase_C_sf"/>
</dbReference>
<comment type="caution">
    <text evidence="8">The sequence shown here is derived from an EMBL/GenBank/DDBJ whole genome shotgun (WGS) entry which is preliminary data.</text>
</comment>
<evidence type="ECO:0000256" key="2">
    <source>
        <dbReference type="ARBA" id="ARBA00012438"/>
    </source>
</evidence>
<evidence type="ECO:0000313" key="8">
    <source>
        <dbReference type="EMBL" id="MBK1645483.1"/>
    </source>
</evidence>
<keyword evidence="9" id="KW-1185">Reference proteome</keyword>
<dbReference type="PRINTS" id="PR00344">
    <property type="entry name" value="BCTRLSENSOR"/>
</dbReference>
<dbReference type="InterPro" id="IPR005467">
    <property type="entry name" value="His_kinase_dom"/>
</dbReference>
<dbReference type="SUPFAM" id="SSF55874">
    <property type="entry name" value="ATPase domain of HSP90 chaperone/DNA topoisomerase II/histidine kinase"/>
    <property type="match status" value="1"/>
</dbReference>
<evidence type="ECO:0000256" key="4">
    <source>
        <dbReference type="ARBA" id="ARBA00022741"/>
    </source>
</evidence>
<dbReference type="CDD" id="cd00075">
    <property type="entry name" value="HATPase"/>
    <property type="match status" value="1"/>
</dbReference>
<dbReference type="InterPro" id="IPR050980">
    <property type="entry name" value="2C_sensor_his_kinase"/>
</dbReference>
<sequence>MSALPLHRIVPGWNEVLIPFRERDYGRALTLALAFLDEIAREPALAARLGPQHLANIHYTIAESAFGVLDTQTLADMDAHPAWTRFFQAIDDYLRILDRARLEQPDEGWWQIESFPITLFGHTLHLLLRAGASSAENIEARTLGFMAIWPDLALRRLLEAIQAERLDVLRPGHLERTQTLAGIYLRLSAERPADAYRQARAQVMDMLADLTYFTGTNTAEDQALAWLEQALATHPEDPFARQRIKDIRDRRTVMEQIRRFNHDANTAIADLLSNLDRLESSALPEQAGELVERMRRGVQRIHGVHRFVQRQQAQFTFIPLRRTIERLVHGYNDLAIQISGADDEARLETDPDYFQIVLDILIRNAIEAFERQGIDPIERRLEIDFDPMRQIIQVRDNAGGIDPRLRERLFEPYVSSKAVKQTTGLGLANARAIMALFDGQLTLADPQPLGGAEFLLYF</sequence>
<keyword evidence="4" id="KW-0547">Nucleotide-binding</keyword>
<evidence type="ECO:0000256" key="3">
    <source>
        <dbReference type="ARBA" id="ARBA00022679"/>
    </source>
</evidence>
<evidence type="ECO:0000256" key="1">
    <source>
        <dbReference type="ARBA" id="ARBA00000085"/>
    </source>
</evidence>
<keyword evidence="6" id="KW-0067">ATP-binding</keyword>
<dbReference type="Gene3D" id="3.30.565.10">
    <property type="entry name" value="Histidine kinase-like ATPase, C-terminal domain"/>
    <property type="match status" value="1"/>
</dbReference>
<dbReference type="Proteomes" id="UP001138802">
    <property type="component" value="Unassembled WGS sequence"/>
</dbReference>